<reference evidence="1 2" key="1">
    <citation type="submission" date="2016-07" db="EMBL/GenBank/DDBJ databases">
        <title>Draft genome of the white-rot fungus Obba rivulosa 3A-2.</title>
        <authorList>
            <consortium name="DOE Joint Genome Institute"/>
            <person name="Miettinen O."/>
            <person name="Riley R."/>
            <person name="Acob R."/>
            <person name="Barry K."/>
            <person name="Cullen D."/>
            <person name="De Vries R."/>
            <person name="Hainaut M."/>
            <person name="Hatakka A."/>
            <person name="Henrissat B."/>
            <person name="Hilden K."/>
            <person name="Kuo R."/>
            <person name="Labutti K."/>
            <person name="Lipzen A."/>
            <person name="Makela M.R."/>
            <person name="Sandor L."/>
            <person name="Spatafora J.W."/>
            <person name="Grigoriev I.V."/>
            <person name="Hibbett D.S."/>
        </authorList>
    </citation>
    <scope>NUCLEOTIDE SEQUENCE [LARGE SCALE GENOMIC DNA]</scope>
    <source>
        <strain evidence="1 2">3A-2</strain>
    </source>
</reference>
<dbReference type="AlphaFoldDB" id="A0A8E2B4N3"/>
<evidence type="ECO:0000313" key="2">
    <source>
        <dbReference type="Proteomes" id="UP000250043"/>
    </source>
</evidence>
<dbReference type="EMBL" id="KV722382">
    <property type="protein sequence ID" value="OCH91620.1"/>
    <property type="molecule type" value="Genomic_DNA"/>
</dbReference>
<protein>
    <submittedName>
        <fullName evidence="1">Uncharacterized protein</fullName>
    </submittedName>
</protein>
<name>A0A8E2B4N3_9APHY</name>
<gene>
    <name evidence="1" type="ORF">OBBRIDRAFT_516956</name>
</gene>
<evidence type="ECO:0000313" key="1">
    <source>
        <dbReference type="EMBL" id="OCH91620.1"/>
    </source>
</evidence>
<organism evidence="1 2">
    <name type="scientific">Obba rivulosa</name>
    <dbReference type="NCBI Taxonomy" id="1052685"/>
    <lineage>
        <taxon>Eukaryota</taxon>
        <taxon>Fungi</taxon>
        <taxon>Dikarya</taxon>
        <taxon>Basidiomycota</taxon>
        <taxon>Agaricomycotina</taxon>
        <taxon>Agaricomycetes</taxon>
        <taxon>Polyporales</taxon>
        <taxon>Gelatoporiaceae</taxon>
        <taxon>Obba</taxon>
    </lineage>
</organism>
<keyword evidence="2" id="KW-1185">Reference proteome</keyword>
<dbReference type="Proteomes" id="UP000250043">
    <property type="component" value="Unassembled WGS sequence"/>
</dbReference>
<accession>A0A8E2B4N3</accession>
<proteinExistence type="predicted"/>
<sequence>MFPILLGVLPHPRHLCHLVQTCRLPRWERLGPCCMHSLRNTLTRHITRRLYRRLHKCTERRIPRCSIQANHWAFNISRIVSACSFACAAHDTEARRISMGPLCTRRTRCGGPVWAVGYYIRNFLLSHWAVRPSVRPWRLGTQAALTLSQTNTRLDVNRSCARCGVRL</sequence>